<organism evidence="1">
    <name type="scientific">hydrothermal vent metagenome</name>
    <dbReference type="NCBI Taxonomy" id="652676"/>
    <lineage>
        <taxon>unclassified sequences</taxon>
        <taxon>metagenomes</taxon>
        <taxon>ecological metagenomes</taxon>
    </lineage>
</organism>
<sequence>MKQISIHFAVFIGLDWADQKHDFCMKCTDPESLEHGIFQHTPDAIEESALSKQKYFKD</sequence>
<gene>
    <name evidence="1" type="ORF">MNBD_GAMMA12-3955</name>
</gene>
<name>A0A3B0YYQ2_9ZZZZ</name>
<protein>
    <submittedName>
        <fullName evidence="1">Uncharacterized protein</fullName>
    </submittedName>
</protein>
<reference evidence="1" key="1">
    <citation type="submission" date="2018-06" db="EMBL/GenBank/DDBJ databases">
        <authorList>
            <person name="Zhirakovskaya E."/>
        </authorList>
    </citation>
    <scope>NUCLEOTIDE SEQUENCE</scope>
</reference>
<dbReference type="EMBL" id="UOFL01000198">
    <property type="protein sequence ID" value="VAW80507.1"/>
    <property type="molecule type" value="Genomic_DNA"/>
</dbReference>
<dbReference type="AlphaFoldDB" id="A0A3B0YYQ2"/>
<evidence type="ECO:0000313" key="1">
    <source>
        <dbReference type="EMBL" id="VAW80507.1"/>
    </source>
</evidence>
<accession>A0A3B0YYQ2</accession>
<proteinExistence type="predicted"/>